<dbReference type="InterPro" id="IPR029056">
    <property type="entry name" value="Ribokinase-like"/>
</dbReference>
<dbReference type="OrthoDB" id="10261195at2759"/>
<dbReference type="Gene3D" id="3.40.1190.20">
    <property type="match status" value="1"/>
</dbReference>
<dbReference type="InterPro" id="IPR011611">
    <property type="entry name" value="PfkB_dom"/>
</dbReference>
<organism evidence="2 3">
    <name type="scientific">Acanthamoeba castellanii (strain ATCC 30010 / Neff)</name>
    <dbReference type="NCBI Taxonomy" id="1257118"/>
    <lineage>
        <taxon>Eukaryota</taxon>
        <taxon>Amoebozoa</taxon>
        <taxon>Discosea</taxon>
        <taxon>Longamoebia</taxon>
        <taxon>Centramoebida</taxon>
        <taxon>Acanthamoebidae</taxon>
        <taxon>Acanthamoeba</taxon>
    </lineage>
</organism>
<keyword evidence="3" id="KW-1185">Reference proteome</keyword>
<keyword evidence="2" id="KW-0808">Transferase</keyword>
<dbReference type="AlphaFoldDB" id="L8HDR4"/>
<dbReference type="Proteomes" id="UP000011083">
    <property type="component" value="Unassembled WGS sequence"/>
</dbReference>
<dbReference type="GO" id="GO:0016301">
    <property type="term" value="F:kinase activity"/>
    <property type="evidence" value="ECO:0007669"/>
    <property type="project" value="UniProtKB-KW"/>
</dbReference>
<protein>
    <submittedName>
        <fullName evidence="2">Ribokinase, putative</fullName>
    </submittedName>
</protein>
<feature type="domain" description="Carbohydrate kinase PfkB" evidence="1">
    <location>
        <begin position="268"/>
        <end position="389"/>
    </location>
</feature>
<evidence type="ECO:0000259" key="1">
    <source>
        <dbReference type="Pfam" id="PF00294"/>
    </source>
</evidence>
<dbReference type="Pfam" id="PF00294">
    <property type="entry name" value="PfkB"/>
    <property type="match status" value="1"/>
</dbReference>
<dbReference type="SUPFAM" id="SSF53613">
    <property type="entry name" value="Ribokinase-like"/>
    <property type="match status" value="1"/>
</dbReference>
<dbReference type="EMBL" id="KB007857">
    <property type="protein sequence ID" value="ELR23335.1"/>
    <property type="molecule type" value="Genomic_DNA"/>
</dbReference>
<accession>L8HDR4</accession>
<sequence length="397" mass="43550">MEENQQQCPVRHIWEPQQGQVQQQASTGSECPVRNTWDTSSLYHTNGQFQHPPISQTNGQARCPMGYFSISASSGAPASSSDGAPKCPFASLSLGSSTDRRAPPEQLRLTILGHVTNDINIFVGKETRAQGGGVLFSGVAASNLGMNVEVVTKCSAEDKPVFQKIFAPSGTKVQFLPSQETTCCENNYPKPNSDERVQRFHAVGAPFTVDDLKHIESTIVHINPLSYGEFPDELIPKIKELNPSVQYLVADAQGFIRHIDMQNGGKISHKDWAAKEQYLKYFDLFKVDDKEATVLTGEKDMKRAMQILHEKGAKMVLGTYNAGVLLFDGNIFYQASFGPWKVEGRTGRGDTVTASFLAAAGLSGGPWKRNVALEFAARVTTTKMQYPGPYRRPTASL</sequence>
<dbReference type="OMA" id="HIGASIR"/>
<reference evidence="2 3" key="1">
    <citation type="journal article" date="2013" name="Genome Biol.">
        <title>Genome of Acanthamoeba castellanii highlights extensive lateral gene transfer and early evolution of tyrosine kinase signaling.</title>
        <authorList>
            <person name="Clarke M."/>
            <person name="Lohan A.J."/>
            <person name="Liu B."/>
            <person name="Lagkouvardos I."/>
            <person name="Roy S."/>
            <person name="Zafar N."/>
            <person name="Bertelli C."/>
            <person name="Schilde C."/>
            <person name="Kianianmomeni A."/>
            <person name="Burglin T.R."/>
            <person name="Frech C."/>
            <person name="Turcotte B."/>
            <person name="Kopec K.O."/>
            <person name="Synnott J.M."/>
            <person name="Choo C."/>
            <person name="Paponov I."/>
            <person name="Finkler A."/>
            <person name="Soon Heng Tan C."/>
            <person name="Hutchins A.P."/>
            <person name="Weinmeier T."/>
            <person name="Rattei T."/>
            <person name="Chu J.S."/>
            <person name="Gimenez G."/>
            <person name="Irimia M."/>
            <person name="Rigden D.J."/>
            <person name="Fitzpatrick D.A."/>
            <person name="Lorenzo-Morales J."/>
            <person name="Bateman A."/>
            <person name="Chiu C.H."/>
            <person name="Tang P."/>
            <person name="Hegemann P."/>
            <person name="Fromm H."/>
            <person name="Raoult D."/>
            <person name="Greub G."/>
            <person name="Miranda-Saavedra D."/>
            <person name="Chen N."/>
            <person name="Nash P."/>
            <person name="Ginger M.L."/>
            <person name="Horn M."/>
            <person name="Schaap P."/>
            <person name="Caler L."/>
            <person name="Loftus B."/>
        </authorList>
    </citation>
    <scope>NUCLEOTIDE SEQUENCE [LARGE SCALE GENOMIC DNA]</scope>
    <source>
        <strain evidence="2 3">Neff</strain>
    </source>
</reference>
<gene>
    <name evidence="2" type="ORF">ACA1_069190</name>
</gene>
<proteinExistence type="predicted"/>
<evidence type="ECO:0000313" key="2">
    <source>
        <dbReference type="EMBL" id="ELR23335.1"/>
    </source>
</evidence>
<dbReference type="VEuPathDB" id="AmoebaDB:ACA1_069190"/>
<dbReference type="KEGG" id="acan:ACA1_069190"/>
<dbReference type="RefSeq" id="XP_004352863.1">
    <property type="nucleotide sequence ID" value="XM_004352811.1"/>
</dbReference>
<evidence type="ECO:0000313" key="3">
    <source>
        <dbReference type="Proteomes" id="UP000011083"/>
    </source>
</evidence>
<name>L8HDR4_ACACF</name>
<keyword evidence="2" id="KW-0418">Kinase</keyword>
<dbReference type="GeneID" id="14924308"/>